<dbReference type="AlphaFoldDB" id="A0A223KW67"/>
<accession>A0A223KW67</accession>
<dbReference type="SUPFAM" id="SSF54427">
    <property type="entry name" value="NTF2-like"/>
    <property type="match status" value="1"/>
</dbReference>
<gene>
    <name evidence="2" type="ORF">BC6307_21450</name>
</gene>
<keyword evidence="3" id="KW-1185">Reference proteome</keyword>
<evidence type="ECO:0000313" key="2">
    <source>
        <dbReference type="EMBL" id="AST93647.1"/>
    </source>
</evidence>
<organism evidence="2 3">
    <name type="scientific">Sutcliffiella cohnii</name>
    <dbReference type="NCBI Taxonomy" id="33932"/>
    <lineage>
        <taxon>Bacteria</taxon>
        <taxon>Bacillati</taxon>
        <taxon>Bacillota</taxon>
        <taxon>Bacilli</taxon>
        <taxon>Bacillales</taxon>
        <taxon>Bacillaceae</taxon>
        <taxon>Sutcliffiella</taxon>
    </lineage>
</organism>
<dbReference type="InterPro" id="IPR032710">
    <property type="entry name" value="NTF2-like_dom_sf"/>
</dbReference>
<feature type="transmembrane region" description="Helical" evidence="1">
    <location>
        <begin position="7"/>
        <end position="26"/>
    </location>
</feature>
<dbReference type="RefSeq" id="WP_066419431.1">
    <property type="nucleotide sequence ID" value="NZ_CP018866.1"/>
</dbReference>
<keyword evidence="1" id="KW-0472">Membrane</keyword>
<dbReference type="EMBL" id="CP018866">
    <property type="protein sequence ID" value="AST93647.1"/>
    <property type="molecule type" value="Genomic_DNA"/>
</dbReference>
<proteinExistence type="predicted"/>
<name>A0A223KW67_9BACI</name>
<dbReference type="STRING" id="1314751.GCA_001591425_03641"/>
<evidence type="ECO:0000313" key="3">
    <source>
        <dbReference type="Proteomes" id="UP000215224"/>
    </source>
</evidence>
<dbReference type="KEGG" id="bcoh:BC6307_21450"/>
<protein>
    <recommendedName>
        <fullName evidence="4">DUF4440 domain-containing protein</fullName>
    </recommendedName>
</protein>
<dbReference type="Proteomes" id="UP000215224">
    <property type="component" value="Chromosome"/>
</dbReference>
<keyword evidence="1" id="KW-1133">Transmembrane helix</keyword>
<evidence type="ECO:0008006" key="4">
    <source>
        <dbReference type="Google" id="ProtNLM"/>
    </source>
</evidence>
<evidence type="ECO:0000256" key="1">
    <source>
        <dbReference type="SAM" id="Phobius"/>
    </source>
</evidence>
<reference evidence="2 3" key="1">
    <citation type="submission" date="2016-12" db="EMBL/GenBank/DDBJ databases">
        <title>The whole genome sequencing and assembly of Bacillus cohnii DSM 6307T strain.</title>
        <authorList>
            <person name="Lee Y.-J."/>
            <person name="Yi H."/>
            <person name="Bahn Y.-S."/>
            <person name="Kim J.F."/>
            <person name="Lee D.-W."/>
        </authorList>
    </citation>
    <scope>NUCLEOTIDE SEQUENCE [LARGE SCALE GENOMIC DNA]</scope>
    <source>
        <strain evidence="2 3">DSM 6307</strain>
    </source>
</reference>
<keyword evidence="1" id="KW-0812">Transmembrane</keyword>
<sequence>MRRRRPLPAAPIIIFILFILLIFLFARACLPESAKAKRIVDQFYTYEQKGEFGKSWELLHEAMHQRFEKGSYIQDRAHTFIGHFGAETFTYKIDGGKKKTNWKMQKESEPIGDAYEFTVTKTYRGKYGHFQFTQYVYVTKQEKDWVILWDYK</sequence>